<evidence type="ECO:0000313" key="3">
    <source>
        <dbReference type="EMBL" id="CAI4007357.1"/>
    </source>
</evidence>
<reference evidence="3" key="1">
    <citation type="submission" date="2022-10" db="EMBL/GenBank/DDBJ databases">
        <authorList>
            <person name="Chen Y."/>
            <person name="Dougan E. K."/>
            <person name="Chan C."/>
            <person name="Rhodes N."/>
            <person name="Thang M."/>
        </authorList>
    </citation>
    <scope>NUCLEOTIDE SEQUENCE</scope>
</reference>
<keyword evidence="2" id="KW-0472">Membrane</keyword>
<comment type="caution">
    <text evidence="3">The sequence shown here is derived from an EMBL/GenBank/DDBJ whole genome shotgun (WGS) entry which is preliminary data.</text>
</comment>
<keyword evidence="2" id="KW-1133">Transmembrane helix</keyword>
<evidence type="ECO:0000256" key="2">
    <source>
        <dbReference type="SAM" id="Phobius"/>
    </source>
</evidence>
<feature type="region of interest" description="Disordered" evidence="1">
    <location>
        <begin position="522"/>
        <end position="546"/>
    </location>
</feature>
<dbReference type="EMBL" id="CAMXCT030004020">
    <property type="protein sequence ID" value="CAL4794669.1"/>
    <property type="molecule type" value="Genomic_DNA"/>
</dbReference>
<dbReference type="Proteomes" id="UP001152797">
    <property type="component" value="Unassembled WGS sequence"/>
</dbReference>
<proteinExistence type="predicted"/>
<evidence type="ECO:0000313" key="5">
    <source>
        <dbReference type="Proteomes" id="UP001152797"/>
    </source>
</evidence>
<keyword evidence="5" id="KW-1185">Reference proteome</keyword>
<reference evidence="4 5" key="2">
    <citation type="submission" date="2024-05" db="EMBL/GenBank/DDBJ databases">
        <authorList>
            <person name="Chen Y."/>
            <person name="Shah S."/>
            <person name="Dougan E. K."/>
            <person name="Thang M."/>
            <person name="Chan C."/>
        </authorList>
    </citation>
    <scope>NUCLEOTIDE SEQUENCE [LARGE SCALE GENOMIC DNA]</scope>
</reference>
<dbReference type="EMBL" id="CAMXCT020004020">
    <property type="protein sequence ID" value="CAL1160732.1"/>
    <property type="molecule type" value="Genomic_DNA"/>
</dbReference>
<gene>
    <name evidence="3" type="ORF">C1SCF055_LOCUS32921</name>
</gene>
<keyword evidence="2" id="KW-0812">Transmembrane</keyword>
<organism evidence="3">
    <name type="scientific">Cladocopium goreaui</name>
    <dbReference type="NCBI Taxonomy" id="2562237"/>
    <lineage>
        <taxon>Eukaryota</taxon>
        <taxon>Sar</taxon>
        <taxon>Alveolata</taxon>
        <taxon>Dinophyceae</taxon>
        <taxon>Suessiales</taxon>
        <taxon>Symbiodiniaceae</taxon>
        <taxon>Cladocopium</taxon>
    </lineage>
</organism>
<sequence length="568" mass="64336">MEDVPVNPVNPVNQVSGSRETRCKTFMKQMAGDVFGEAFLDLYWPVNLLHCAIYICFGVSLSYSFLWFSRFAQAQCGKYRIFGGSTANCTFEVVGFLVYVWMTCLSVKLIWYYDDVNGQRYRQLKASFSKSVVGLLDTLKSAKNSIDLLQDTMQLVQNNAKPAQVQLAVNMLRQCMKRNIELPREAIVQYLSSFYPVLPAASEDVKKWLRNMLEKLNDENVAKPISENIIESWKNYHKSKSDSFNDCQRGSWLWIEIASSLEDAKTLGNTQEMKSMRLYVQKANAPLDEIVLDAEYYRDHLPELQEFLASKWAEHSKDLGPADHGRDMPALSFYALLSNRASVDVNFSPLPQCTFEFPRCCCPSICYCFLRCWDSLRCAYHRNDQLPLLDISPDYENRRCSLVCCSIDLVSQLQEQLLTTLGFASIFCLFNLGNVVVGVLDGCEAGSPLPCGLMLIQRTVGVLCTCIFIASTIFCLQTDNFKRLEPLVTMFEMTAGLEKLARQAQGFKDGLGSMDELCRKVRTSEETKKHTSESITSFSDSESRGSIEEMEKDVQGFLKAMRPVGVVQ</sequence>
<feature type="compositionally biased region" description="Basic and acidic residues" evidence="1">
    <location>
        <begin position="522"/>
        <end position="532"/>
    </location>
</feature>
<dbReference type="EMBL" id="CAMXCT010004020">
    <property type="protein sequence ID" value="CAI4007357.1"/>
    <property type="molecule type" value="Genomic_DNA"/>
</dbReference>
<feature type="transmembrane region" description="Helical" evidence="2">
    <location>
        <begin position="89"/>
        <end position="113"/>
    </location>
</feature>
<name>A0A9P1DCR2_9DINO</name>
<feature type="transmembrane region" description="Helical" evidence="2">
    <location>
        <begin position="42"/>
        <end position="68"/>
    </location>
</feature>
<accession>A0A9P1DCR2</accession>
<protein>
    <submittedName>
        <fullName evidence="4">Bilin biosynthesis protein MpeV</fullName>
    </submittedName>
</protein>
<evidence type="ECO:0000256" key="1">
    <source>
        <dbReference type="SAM" id="MobiDB-lite"/>
    </source>
</evidence>
<dbReference type="AlphaFoldDB" id="A0A9P1DCR2"/>
<evidence type="ECO:0000313" key="4">
    <source>
        <dbReference type="EMBL" id="CAL4794669.1"/>
    </source>
</evidence>